<dbReference type="EMBL" id="JBHTGP010000006">
    <property type="protein sequence ID" value="MFD0685490.1"/>
    <property type="molecule type" value="Genomic_DNA"/>
</dbReference>
<gene>
    <name evidence="1" type="ORF">ACFQZM_13345</name>
</gene>
<dbReference type="Proteomes" id="UP001597063">
    <property type="component" value="Unassembled WGS sequence"/>
</dbReference>
<organism evidence="1 2">
    <name type="scientific">Actinomadura fibrosa</name>
    <dbReference type="NCBI Taxonomy" id="111802"/>
    <lineage>
        <taxon>Bacteria</taxon>
        <taxon>Bacillati</taxon>
        <taxon>Actinomycetota</taxon>
        <taxon>Actinomycetes</taxon>
        <taxon>Streptosporangiales</taxon>
        <taxon>Thermomonosporaceae</taxon>
        <taxon>Actinomadura</taxon>
    </lineage>
</organism>
<keyword evidence="2" id="KW-1185">Reference proteome</keyword>
<evidence type="ECO:0000313" key="1">
    <source>
        <dbReference type="EMBL" id="MFD0685490.1"/>
    </source>
</evidence>
<evidence type="ECO:0000313" key="2">
    <source>
        <dbReference type="Proteomes" id="UP001597063"/>
    </source>
</evidence>
<dbReference type="RefSeq" id="WP_131755553.1">
    <property type="nucleotide sequence ID" value="NZ_CAACUY010000006.1"/>
</dbReference>
<accession>A0ABW2XIQ8</accession>
<name>A0ABW2XIQ8_9ACTN</name>
<comment type="caution">
    <text evidence="1">The sequence shown here is derived from an EMBL/GenBank/DDBJ whole genome shotgun (WGS) entry which is preliminary data.</text>
</comment>
<sequence length="98" mass="10793">MIAGAWRQVDAVRISDELRRRFPCVRMAWFGLYTGRWWALVLDAAGHHRLVEAGDPAELSRRVAAVDGATRGDVLVVRRRSDVSGRVGRGGGVPGRRG</sequence>
<reference evidence="2" key="1">
    <citation type="journal article" date="2019" name="Int. J. Syst. Evol. Microbiol.">
        <title>The Global Catalogue of Microorganisms (GCM) 10K type strain sequencing project: providing services to taxonomists for standard genome sequencing and annotation.</title>
        <authorList>
            <consortium name="The Broad Institute Genomics Platform"/>
            <consortium name="The Broad Institute Genome Sequencing Center for Infectious Disease"/>
            <person name="Wu L."/>
            <person name="Ma J."/>
        </authorList>
    </citation>
    <scope>NUCLEOTIDE SEQUENCE [LARGE SCALE GENOMIC DNA]</scope>
    <source>
        <strain evidence="2">JCM 9371</strain>
    </source>
</reference>
<proteinExistence type="predicted"/>
<protein>
    <submittedName>
        <fullName evidence="1">Uncharacterized protein</fullName>
    </submittedName>
</protein>